<reference evidence="1" key="2">
    <citation type="journal article" date="2015" name="Data Brief">
        <title>Shoot transcriptome of the giant reed, Arundo donax.</title>
        <authorList>
            <person name="Barrero R.A."/>
            <person name="Guerrero F.D."/>
            <person name="Moolhuijzen P."/>
            <person name="Goolsby J.A."/>
            <person name="Tidwell J."/>
            <person name="Bellgard S.E."/>
            <person name="Bellgard M.I."/>
        </authorList>
    </citation>
    <scope>NUCLEOTIDE SEQUENCE</scope>
    <source>
        <tissue evidence="1">Shoot tissue taken approximately 20 cm above the soil surface</tissue>
    </source>
</reference>
<dbReference type="AlphaFoldDB" id="A0A0A9EFV1"/>
<name>A0A0A9EFV1_ARUDO</name>
<sequence length="17" mass="2020">MRARKIVLVVACEMRLM</sequence>
<evidence type="ECO:0000313" key="1">
    <source>
        <dbReference type="EMBL" id="JAD96735.1"/>
    </source>
</evidence>
<organism evidence="1">
    <name type="scientific">Arundo donax</name>
    <name type="common">Giant reed</name>
    <name type="synonym">Donax arundinaceus</name>
    <dbReference type="NCBI Taxonomy" id="35708"/>
    <lineage>
        <taxon>Eukaryota</taxon>
        <taxon>Viridiplantae</taxon>
        <taxon>Streptophyta</taxon>
        <taxon>Embryophyta</taxon>
        <taxon>Tracheophyta</taxon>
        <taxon>Spermatophyta</taxon>
        <taxon>Magnoliopsida</taxon>
        <taxon>Liliopsida</taxon>
        <taxon>Poales</taxon>
        <taxon>Poaceae</taxon>
        <taxon>PACMAD clade</taxon>
        <taxon>Arundinoideae</taxon>
        <taxon>Arundineae</taxon>
        <taxon>Arundo</taxon>
    </lineage>
</organism>
<protein>
    <submittedName>
        <fullName evidence="1">Uncharacterized protein</fullName>
    </submittedName>
</protein>
<accession>A0A0A9EFV1</accession>
<reference evidence="1" key="1">
    <citation type="submission" date="2014-09" db="EMBL/GenBank/DDBJ databases">
        <authorList>
            <person name="Magalhaes I.L.F."/>
            <person name="Oliveira U."/>
            <person name="Santos F.R."/>
            <person name="Vidigal T.H.D.A."/>
            <person name="Brescovit A.D."/>
            <person name="Santos A.J."/>
        </authorList>
    </citation>
    <scope>NUCLEOTIDE SEQUENCE</scope>
    <source>
        <tissue evidence="1">Shoot tissue taken approximately 20 cm above the soil surface</tissue>
    </source>
</reference>
<proteinExistence type="predicted"/>
<dbReference type="EMBL" id="GBRH01201160">
    <property type="protein sequence ID" value="JAD96735.1"/>
    <property type="molecule type" value="Transcribed_RNA"/>
</dbReference>